<dbReference type="AlphaFoldDB" id="A0A840EYF7"/>
<reference evidence="2 3" key="1">
    <citation type="submission" date="2020-08" db="EMBL/GenBank/DDBJ databases">
        <title>Sequencing the genomes of 1000 actinobacteria strains.</title>
        <authorList>
            <person name="Klenk H.-P."/>
        </authorList>
    </citation>
    <scope>NUCLEOTIDE SEQUENCE [LARGE SCALE GENOMIC DNA]</scope>
    <source>
        <strain evidence="2 3">DSM 45298</strain>
    </source>
</reference>
<evidence type="ECO:0000313" key="2">
    <source>
        <dbReference type="EMBL" id="MBB4135358.1"/>
    </source>
</evidence>
<evidence type="ECO:0000256" key="1">
    <source>
        <dbReference type="SAM" id="MobiDB-lite"/>
    </source>
</evidence>
<organism evidence="2 3">
    <name type="scientific">Gordonia humi</name>
    <dbReference type="NCBI Taxonomy" id="686429"/>
    <lineage>
        <taxon>Bacteria</taxon>
        <taxon>Bacillati</taxon>
        <taxon>Actinomycetota</taxon>
        <taxon>Actinomycetes</taxon>
        <taxon>Mycobacteriales</taxon>
        <taxon>Gordoniaceae</taxon>
        <taxon>Gordonia</taxon>
    </lineage>
</organism>
<evidence type="ECO:0008006" key="4">
    <source>
        <dbReference type="Google" id="ProtNLM"/>
    </source>
</evidence>
<accession>A0A840EYF7</accession>
<feature type="region of interest" description="Disordered" evidence="1">
    <location>
        <begin position="174"/>
        <end position="212"/>
    </location>
</feature>
<comment type="caution">
    <text evidence="2">The sequence shown here is derived from an EMBL/GenBank/DDBJ whole genome shotgun (WGS) entry which is preliminary data.</text>
</comment>
<proteinExistence type="predicted"/>
<keyword evidence="3" id="KW-1185">Reference proteome</keyword>
<protein>
    <recommendedName>
        <fullName evidence="4">Lipoprotein</fullName>
    </recommendedName>
</protein>
<dbReference type="EMBL" id="JACIFP010000001">
    <property type="protein sequence ID" value="MBB4135358.1"/>
    <property type="molecule type" value="Genomic_DNA"/>
</dbReference>
<evidence type="ECO:0000313" key="3">
    <source>
        <dbReference type="Proteomes" id="UP000551501"/>
    </source>
</evidence>
<dbReference type="RefSeq" id="WP_183370407.1">
    <property type="nucleotide sequence ID" value="NZ_BAABHL010000127.1"/>
</dbReference>
<dbReference type="PROSITE" id="PS51257">
    <property type="entry name" value="PROKAR_LIPOPROTEIN"/>
    <property type="match status" value="1"/>
</dbReference>
<dbReference type="Proteomes" id="UP000551501">
    <property type="component" value="Unassembled WGS sequence"/>
</dbReference>
<gene>
    <name evidence="2" type="ORF">BKA16_001910</name>
</gene>
<sequence length="212" mass="21775">MHARYAVGVAAAALLVGGCASSGDQHVPERADAPRLDPARCDAPTPVGDVDRSAYGLRYTRGTMRIRVEPTDAEARCVEFAKSGNPSVEVPPDTLLFTFAGTDGEGGQFEFLASALTGGRVPGSPPAPKLTAPIPARVGVSVDGLYYSATACSLTLTRVGAAAAAGRFDCPEAVADDANPFAPSDDVPYDEAPTPTAPPATARLSGRFEVQA</sequence>
<name>A0A840EYF7_9ACTN</name>